<feature type="domain" description="LysM" evidence="1">
    <location>
        <begin position="18"/>
        <end position="68"/>
    </location>
</feature>
<dbReference type="PANTHER" id="PTHR33734">
    <property type="entry name" value="LYSM DOMAIN-CONTAINING GPI-ANCHORED PROTEIN 2"/>
    <property type="match status" value="1"/>
</dbReference>
<dbReference type="PROSITE" id="PS51782">
    <property type="entry name" value="LYSM"/>
    <property type="match status" value="2"/>
</dbReference>
<keyword evidence="3" id="KW-1185">Reference proteome</keyword>
<dbReference type="GO" id="GO:0008932">
    <property type="term" value="F:lytic endotransglycosylase activity"/>
    <property type="evidence" value="ECO:0007669"/>
    <property type="project" value="TreeGrafter"/>
</dbReference>
<dbReference type="SMART" id="SM00257">
    <property type="entry name" value="LysM"/>
    <property type="match status" value="4"/>
</dbReference>
<dbReference type="InterPro" id="IPR028082">
    <property type="entry name" value="Peripla_BP_I"/>
</dbReference>
<dbReference type="EMBL" id="AP014548">
    <property type="protein sequence ID" value="BAO56795.1"/>
    <property type="molecule type" value="Genomic_DNA"/>
</dbReference>
<organism evidence="2 3">
    <name type="scientific">Nonlabens marinus S1-08</name>
    <dbReference type="NCBI Taxonomy" id="1454201"/>
    <lineage>
        <taxon>Bacteria</taxon>
        <taxon>Pseudomonadati</taxon>
        <taxon>Bacteroidota</taxon>
        <taxon>Flavobacteriia</taxon>
        <taxon>Flavobacteriales</taxon>
        <taxon>Flavobacteriaceae</taxon>
        <taxon>Nonlabens</taxon>
    </lineage>
</organism>
<dbReference type="SUPFAM" id="SSF53822">
    <property type="entry name" value="Periplasmic binding protein-like I"/>
    <property type="match status" value="1"/>
</dbReference>
<evidence type="ECO:0000259" key="1">
    <source>
        <dbReference type="PROSITE" id="PS51782"/>
    </source>
</evidence>
<gene>
    <name evidence="2" type="ORF">NMS_2786</name>
</gene>
<dbReference type="CDD" id="cd00118">
    <property type="entry name" value="LysM"/>
    <property type="match status" value="3"/>
</dbReference>
<protein>
    <recommendedName>
        <fullName evidence="1">LysM domain-containing protein</fullName>
    </recommendedName>
</protein>
<dbReference type="Gene3D" id="3.10.350.10">
    <property type="entry name" value="LysM domain"/>
    <property type="match status" value="2"/>
</dbReference>
<dbReference type="Pfam" id="PF01476">
    <property type="entry name" value="LysM"/>
    <property type="match status" value="3"/>
</dbReference>
<dbReference type="STRING" id="1454201.NMS_2786"/>
<dbReference type="Proteomes" id="UP000031760">
    <property type="component" value="Chromosome"/>
</dbReference>
<feature type="domain" description="LysM" evidence="1">
    <location>
        <begin position="77"/>
        <end position="121"/>
    </location>
</feature>
<dbReference type="PANTHER" id="PTHR33734:SF22">
    <property type="entry name" value="MEMBRANE-BOUND LYTIC MUREIN TRANSGLYCOSYLASE D"/>
    <property type="match status" value="1"/>
</dbReference>
<dbReference type="InterPro" id="IPR036779">
    <property type="entry name" value="LysM_dom_sf"/>
</dbReference>
<name>W8VT62_9FLAO</name>
<dbReference type="AlphaFoldDB" id="W8VT62"/>
<dbReference type="CDD" id="cd06268">
    <property type="entry name" value="PBP1_ABC_transporter_LIVBP-like"/>
    <property type="match status" value="1"/>
</dbReference>
<accession>W8VT62</accession>
<dbReference type="SUPFAM" id="SSF54106">
    <property type="entry name" value="LysM domain"/>
    <property type="match status" value="2"/>
</dbReference>
<reference evidence="2 3" key="1">
    <citation type="journal article" date="2014" name="Proc. Natl. Acad. Sci. U.S.A.">
        <title>Functional characterization of flavobacteria rhodopsins reveals a unique class of light-driven chloride pump in bacteria.</title>
        <authorList>
            <person name="Yoshizawa S."/>
            <person name="Kumagai Y."/>
            <person name="Kim H."/>
            <person name="Ogura Y."/>
            <person name="Hayashi T."/>
            <person name="Iwasaki W."/>
            <person name="DeLong E.F."/>
            <person name="Kogure K."/>
        </authorList>
    </citation>
    <scope>NUCLEOTIDE SEQUENCE [LARGE SCALE GENOMIC DNA]</scope>
    <source>
        <strain evidence="2 3">S1-08</strain>
    </source>
</reference>
<sequence>MVCFAFAKANSSIVQGYERHVVEQGDTVYKIINQYNITAEQLIELNPDLKMGLKKGATLLIPKSNKTITKRPIERYEEHKVKRKETLYTLAKEYKVTVLDIKEANKKLYSESLQKGDRILIPVFKKGAAVESVAVSTNAVPEYAGQEGLVPGKYRVQKSEGKYRVAKKHNISIDILDDLNPGIEDLQEGMVLNVPYEVEESIRPLVTEISSSSVTKVKTDRKSEQGEAKKASLQYVEYQVQPKMTMYSLEKMTGLKKDSLIALNPALKDGVKSGMVLRIPYKGVKERGAPAPWKSTATYARLVDSIRNYRNQRIAVMLPLSVRNASGDELVGLLKSDKTMRIATDFYSGMMIARDSARALGVTVDFDVFDTGKNESTAISIVRNNDFKKYNSVIGPLMAKNVVAVAKELKDDDIPVVSPLTNTDVKLYKNLFQARPDEDFLMNRLKNYLVGFAAGKNVIIVSDNKKPQLKNQFTALFPNATVLYPDDNNYISSNKYTSPLVKDRDNVVILAAEEAKIFTGAVSDYGAKARSYNITMVGMEDLDDNSINNLGLAAVNYTYPQINRNTSSENIFASHYFKKHGITPSDYATRGFDVAMDVILRQASADNLYESAMRNGRTVMVENSFEYNKRFLAGFYNEACYILRYQPDLSIEEVQVYERN</sequence>
<dbReference type="KEGG" id="nmf:NMS_2786"/>
<evidence type="ECO:0000313" key="2">
    <source>
        <dbReference type="EMBL" id="BAO56795.1"/>
    </source>
</evidence>
<dbReference type="Gene3D" id="3.40.50.2300">
    <property type="match status" value="2"/>
</dbReference>
<dbReference type="InterPro" id="IPR018392">
    <property type="entry name" value="LysM"/>
</dbReference>
<dbReference type="HOGENOM" id="CLU_028261_0_0_10"/>
<proteinExistence type="predicted"/>
<evidence type="ECO:0000313" key="3">
    <source>
        <dbReference type="Proteomes" id="UP000031760"/>
    </source>
</evidence>